<feature type="transmembrane region" description="Helical" evidence="7">
    <location>
        <begin position="157"/>
        <end position="184"/>
    </location>
</feature>
<evidence type="ECO:0000313" key="11">
    <source>
        <dbReference type="Proteomes" id="UP000321490"/>
    </source>
</evidence>
<keyword evidence="6 7" id="KW-0472">Membrane</keyword>
<dbReference type="InterPro" id="IPR035906">
    <property type="entry name" value="MetI-like_sf"/>
</dbReference>
<dbReference type="GO" id="GO:0043190">
    <property type="term" value="C:ATP-binding cassette (ABC) transporter complex"/>
    <property type="evidence" value="ECO:0007669"/>
    <property type="project" value="TreeGrafter"/>
</dbReference>
<evidence type="ECO:0000256" key="4">
    <source>
        <dbReference type="ARBA" id="ARBA00022692"/>
    </source>
</evidence>
<dbReference type="GO" id="GO:0005275">
    <property type="term" value="F:amine transmembrane transporter activity"/>
    <property type="evidence" value="ECO:0007669"/>
    <property type="project" value="TreeGrafter"/>
</dbReference>
<comment type="caution">
    <text evidence="10">The sequence shown here is derived from an EMBL/GenBank/DDBJ whole genome shotgun (WGS) entry which is preliminary data.</text>
</comment>
<sequence length="342" mass="35341">MAEPTLLPNSVLAATESGTDTGPLPRIPLGDWIDTAFDWLKDNLEPVFDGISAVTETAVDGLASGLLLLPAIVMAALFAVLGGVVRSVRFGVVSLLGLLLIIALELWVPAMETLALILVATLIAVLIGVPVGIAAARNDRVSAAVRPVLDFMQTMPGFVYLIPAVTFFSIGVVPGVVTTIIFALPPGVRLTELGIRQVDPELVEAGHAFGSPPGQILRRVQLPLALPTIMAGINQVIMLALSMAVIAGLIGAGGLGGVVVSGISRLDIGLGFEAGLAVVVLAVYLDRLTGALGQRRGRFAGFRTFLGRGSSTTARAAQPPAQQSATPRTVAPAEAPHPEPAR</sequence>
<keyword evidence="11" id="KW-1185">Reference proteome</keyword>
<proteinExistence type="inferred from homology"/>
<dbReference type="Pfam" id="PF00528">
    <property type="entry name" value="BPD_transp_1"/>
    <property type="match status" value="1"/>
</dbReference>
<feature type="domain" description="ABC transmembrane type-1" evidence="9">
    <location>
        <begin position="110"/>
        <end position="289"/>
    </location>
</feature>
<feature type="transmembrane region" description="Helical" evidence="7">
    <location>
        <begin position="266"/>
        <end position="285"/>
    </location>
</feature>
<evidence type="ECO:0000256" key="7">
    <source>
        <dbReference type="RuleBase" id="RU363032"/>
    </source>
</evidence>
<dbReference type="FunFam" id="1.10.3720.10:FF:000001">
    <property type="entry name" value="Glycine betaine ABC transporter, permease"/>
    <property type="match status" value="1"/>
</dbReference>
<evidence type="ECO:0000256" key="3">
    <source>
        <dbReference type="ARBA" id="ARBA00022475"/>
    </source>
</evidence>
<evidence type="ECO:0000256" key="5">
    <source>
        <dbReference type="ARBA" id="ARBA00022989"/>
    </source>
</evidence>
<dbReference type="GO" id="GO:0015226">
    <property type="term" value="F:carnitine transmembrane transporter activity"/>
    <property type="evidence" value="ECO:0007669"/>
    <property type="project" value="TreeGrafter"/>
</dbReference>
<dbReference type="PANTHER" id="PTHR47737">
    <property type="entry name" value="GLYCINE BETAINE/PROLINE BETAINE TRANSPORT SYSTEM PERMEASE PROTEIN PROW"/>
    <property type="match status" value="1"/>
</dbReference>
<feature type="compositionally biased region" description="Low complexity" evidence="8">
    <location>
        <begin position="310"/>
        <end position="334"/>
    </location>
</feature>
<feature type="transmembrane region" description="Helical" evidence="7">
    <location>
        <begin position="236"/>
        <end position="259"/>
    </location>
</feature>
<evidence type="ECO:0000256" key="6">
    <source>
        <dbReference type="ARBA" id="ARBA00023136"/>
    </source>
</evidence>
<organism evidence="10 11">
    <name type="scientific">Modestobacter roseus</name>
    <dbReference type="NCBI Taxonomy" id="1181884"/>
    <lineage>
        <taxon>Bacteria</taxon>
        <taxon>Bacillati</taxon>
        <taxon>Actinomycetota</taxon>
        <taxon>Actinomycetes</taxon>
        <taxon>Geodermatophilales</taxon>
        <taxon>Geodermatophilaceae</taxon>
        <taxon>Modestobacter</taxon>
    </lineage>
</organism>
<feature type="transmembrane region" description="Helical" evidence="7">
    <location>
        <begin position="62"/>
        <end position="81"/>
    </location>
</feature>
<evidence type="ECO:0000313" key="10">
    <source>
        <dbReference type="EMBL" id="TWH75738.1"/>
    </source>
</evidence>
<dbReference type="GO" id="GO:0031460">
    <property type="term" value="P:glycine betaine transport"/>
    <property type="evidence" value="ECO:0007669"/>
    <property type="project" value="TreeGrafter"/>
</dbReference>
<evidence type="ECO:0000256" key="2">
    <source>
        <dbReference type="ARBA" id="ARBA00022448"/>
    </source>
</evidence>
<keyword evidence="2 7" id="KW-0813">Transport</keyword>
<dbReference type="InterPro" id="IPR000515">
    <property type="entry name" value="MetI-like"/>
</dbReference>
<comment type="similarity">
    <text evidence="7">Belongs to the binding-protein-dependent transport system permease family.</text>
</comment>
<dbReference type="RefSeq" id="WP_228394981.1">
    <property type="nucleotide sequence ID" value="NZ_JABGDC010000002.1"/>
</dbReference>
<dbReference type="Gene3D" id="1.10.3720.10">
    <property type="entry name" value="MetI-like"/>
    <property type="match status" value="1"/>
</dbReference>
<protein>
    <submittedName>
        <fullName evidence="10">Glycine betaine/proline transport system permease protein</fullName>
    </submittedName>
</protein>
<keyword evidence="5 7" id="KW-1133">Transmembrane helix</keyword>
<accession>A0A562IXT7</accession>
<dbReference type="CDD" id="cd06261">
    <property type="entry name" value="TM_PBP2"/>
    <property type="match status" value="1"/>
</dbReference>
<comment type="subcellular location">
    <subcellularLocation>
        <location evidence="7">Cell membrane</location>
        <topology evidence="7">Multi-pass membrane protein</topology>
    </subcellularLocation>
    <subcellularLocation>
        <location evidence="1">Membrane</location>
        <topology evidence="1">Multi-pass membrane protein</topology>
    </subcellularLocation>
</comment>
<dbReference type="PROSITE" id="PS50928">
    <property type="entry name" value="ABC_TM1"/>
    <property type="match status" value="1"/>
</dbReference>
<feature type="region of interest" description="Disordered" evidence="8">
    <location>
        <begin position="310"/>
        <end position="342"/>
    </location>
</feature>
<feature type="transmembrane region" description="Helical" evidence="7">
    <location>
        <begin position="88"/>
        <end position="108"/>
    </location>
</feature>
<dbReference type="PANTHER" id="PTHR47737:SF1">
    <property type="entry name" value="GLYCINE BETAINE_PROLINE BETAINE TRANSPORT SYSTEM PERMEASE PROTEIN PROW"/>
    <property type="match status" value="1"/>
</dbReference>
<dbReference type="Proteomes" id="UP000321490">
    <property type="component" value="Unassembled WGS sequence"/>
</dbReference>
<keyword evidence="3" id="KW-1003">Cell membrane</keyword>
<evidence type="ECO:0000256" key="1">
    <source>
        <dbReference type="ARBA" id="ARBA00004141"/>
    </source>
</evidence>
<name>A0A562IXT7_9ACTN</name>
<dbReference type="GO" id="GO:0015871">
    <property type="term" value="P:choline transport"/>
    <property type="evidence" value="ECO:0007669"/>
    <property type="project" value="TreeGrafter"/>
</dbReference>
<gene>
    <name evidence="10" type="ORF">JD78_04302</name>
</gene>
<feature type="transmembrane region" description="Helical" evidence="7">
    <location>
        <begin position="114"/>
        <end position="136"/>
    </location>
</feature>
<dbReference type="AlphaFoldDB" id="A0A562IXT7"/>
<evidence type="ECO:0000259" key="9">
    <source>
        <dbReference type="PROSITE" id="PS50928"/>
    </source>
</evidence>
<evidence type="ECO:0000256" key="8">
    <source>
        <dbReference type="SAM" id="MobiDB-lite"/>
    </source>
</evidence>
<reference evidence="10 11" key="1">
    <citation type="submission" date="2019-07" db="EMBL/GenBank/DDBJ databases">
        <title>R&amp;d 2014.</title>
        <authorList>
            <person name="Klenk H.-P."/>
        </authorList>
    </citation>
    <scope>NUCLEOTIDE SEQUENCE [LARGE SCALE GENOMIC DNA]</scope>
    <source>
        <strain evidence="10 11">DSM 45764</strain>
    </source>
</reference>
<dbReference type="SUPFAM" id="SSF161098">
    <property type="entry name" value="MetI-like"/>
    <property type="match status" value="1"/>
</dbReference>
<keyword evidence="4 7" id="KW-0812">Transmembrane</keyword>
<dbReference type="EMBL" id="VLKF01000001">
    <property type="protein sequence ID" value="TWH75738.1"/>
    <property type="molecule type" value="Genomic_DNA"/>
</dbReference>